<evidence type="ECO:0000313" key="1">
    <source>
        <dbReference type="EMBL" id="OIR06002.1"/>
    </source>
</evidence>
<sequence>MSTEVQQMRIVTMRVAVPAGSDEEATTKLIDVLNAGRIHPPQTQMLACTLAKEPLNKAFAAGDFEHLQEVLEYSPIAIPLGQDYQLVDLEHGGMAEIKSGENTTWVGVSNPNHEDGEHDGAISIQIGRSQDGVDVDLYGRGAENESLSSSFVDYSDALDVQKTNMPSAGDASAAKPK</sequence>
<protein>
    <submittedName>
        <fullName evidence="1">Uncharacterized protein</fullName>
    </submittedName>
</protein>
<proteinExistence type="predicted"/>
<gene>
    <name evidence="1" type="ORF">GALL_117990</name>
</gene>
<reference evidence="1" key="1">
    <citation type="submission" date="2016-10" db="EMBL/GenBank/DDBJ databases">
        <title>Sequence of Gallionella enrichment culture.</title>
        <authorList>
            <person name="Poehlein A."/>
            <person name="Muehling M."/>
            <person name="Daniel R."/>
        </authorList>
    </citation>
    <scope>NUCLEOTIDE SEQUENCE</scope>
</reference>
<comment type="caution">
    <text evidence="1">The sequence shown here is derived from an EMBL/GenBank/DDBJ whole genome shotgun (WGS) entry which is preliminary data.</text>
</comment>
<dbReference type="EMBL" id="MLJW01000046">
    <property type="protein sequence ID" value="OIR06002.1"/>
    <property type="molecule type" value="Genomic_DNA"/>
</dbReference>
<dbReference type="AlphaFoldDB" id="A0A1J5SCP4"/>
<accession>A0A1J5SCP4</accession>
<name>A0A1J5SCP4_9ZZZZ</name>
<organism evidence="1">
    <name type="scientific">mine drainage metagenome</name>
    <dbReference type="NCBI Taxonomy" id="410659"/>
    <lineage>
        <taxon>unclassified sequences</taxon>
        <taxon>metagenomes</taxon>
        <taxon>ecological metagenomes</taxon>
    </lineage>
</organism>